<dbReference type="Pfam" id="PF05186">
    <property type="entry name" value="Dpy-30"/>
    <property type="match status" value="1"/>
</dbReference>
<comment type="similarity">
    <text evidence="1">Belongs to the dpy-30 family.</text>
</comment>
<dbReference type="EMBL" id="OU892286">
    <property type="protein sequence ID" value="CAG9761680.1"/>
    <property type="molecule type" value="Genomic_DNA"/>
</dbReference>
<dbReference type="AlphaFoldDB" id="A0A9N9QET0"/>
<evidence type="ECO:0000313" key="2">
    <source>
        <dbReference type="EMBL" id="CAG9761680.1"/>
    </source>
</evidence>
<dbReference type="InterPro" id="IPR037856">
    <property type="entry name" value="Sdc1/DPY30"/>
</dbReference>
<dbReference type="Proteomes" id="UP001152799">
    <property type="component" value="Chromosome 10"/>
</dbReference>
<dbReference type="InterPro" id="IPR049630">
    <property type="entry name" value="DYDC-like_DD"/>
</dbReference>
<proteinExistence type="inferred from homology"/>
<evidence type="ECO:0000256" key="1">
    <source>
        <dbReference type="ARBA" id="ARBA00010849"/>
    </source>
</evidence>
<gene>
    <name evidence="2" type="ORF">CEUTPL_LOCUS2375</name>
</gene>
<keyword evidence="3" id="KW-1185">Reference proteome</keyword>
<name>A0A9N9QET0_9CUCU</name>
<dbReference type="GO" id="GO:0048188">
    <property type="term" value="C:Set1C/COMPASS complex"/>
    <property type="evidence" value="ECO:0007669"/>
    <property type="project" value="InterPro"/>
</dbReference>
<organism evidence="2 3">
    <name type="scientific">Ceutorhynchus assimilis</name>
    <name type="common">cabbage seed weevil</name>
    <dbReference type="NCBI Taxonomy" id="467358"/>
    <lineage>
        <taxon>Eukaryota</taxon>
        <taxon>Metazoa</taxon>
        <taxon>Ecdysozoa</taxon>
        <taxon>Arthropoda</taxon>
        <taxon>Hexapoda</taxon>
        <taxon>Insecta</taxon>
        <taxon>Pterygota</taxon>
        <taxon>Neoptera</taxon>
        <taxon>Endopterygota</taxon>
        <taxon>Coleoptera</taxon>
        <taxon>Polyphaga</taxon>
        <taxon>Cucujiformia</taxon>
        <taxon>Curculionidae</taxon>
        <taxon>Ceutorhynchinae</taxon>
        <taxon>Ceutorhynchus</taxon>
    </lineage>
</organism>
<dbReference type="InterPro" id="IPR007858">
    <property type="entry name" value="Dpy-30_motif"/>
</dbReference>
<dbReference type="OrthoDB" id="432281at2759"/>
<dbReference type="PANTHER" id="PTHR23356:SF16">
    <property type="entry name" value="DPY30 DOMAIN CONTAINING 2"/>
    <property type="match status" value="1"/>
</dbReference>
<dbReference type="CDD" id="cd22966">
    <property type="entry name" value="DD_DYDC-like"/>
    <property type="match status" value="1"/>
</dbReference>
<dbReference type="Gene3D" id="1.20.890.10">
    <property type="entry name" value="cAMP-dependent protein kinase regulatory subunit, dimerization-anchoring domain"/>
    <property type="match status" value="1"/>
</dbReference>
<accession>A0A9N9QET0</accession>
<sequence length="411" mass="47249">MSAADEVATLLMQIQKAVSRSESMVILKYLDHNIQSGEEVSLQNPLEALIQELYHLKKSLDIQVGIVEKTELIKNILKYKLYEIRFEYRKEIERLQKRRESLVSKLPKAGSIVLTLKIKDTDDNIANLEETHLKNVDFMREQKVQAEKAYGQAVLAMDHNLAKLIKGYNIFSSLIEAEKSSLSHHEAQLLASKFSDEFAVFKAAIERFTELQTTGWKIVYQEEKIVDMLQERGLKVLLTGELVTDDGHQITFRQARDSKLFDNIGPIFLKVIRNHLNEEPGSDEDSSSSRSTLSRQSSSAERIPRVFSTDITFLRDRLGKPLTLALHEVVTIQPSEPIHYLSHWLFKYRYNSQIENPNSEQYEYLNNKRNQLIEEKSKKRTTDEVMATILEMVDTAAAIAAMNAFITKKEK</sequence>
<reference evidence="2" key="1">
    <citation type="submission" date="2022-01" db="EMBL/GenBank/DDBJ databases">
        <authorList>
            <person name="King R."/>
        </authorList>
    </citation>
    <scope>NUCLEOTIDE SEQUENCE</scope>
</reference>
<evidence type="ECO:0000313" key="3">
    <source>
        <dbReference type="Proteomes" id="UP001152799"/>
    </source>
</evidence>
<protein>
    <submittedName>
        <fullName evidence="2">Uncharacterized protein</fullName>
    </submittedName>
</protein>
<dbReference type="PANTHER" id="PTHR23356">
    <property type="entry name" value="DPY30-RELATED"/>
    <property type="match status" value="1"/>
</dbReference>